<evidence type="ECO:0000256" key="8">
    <source>
        <dbReference type="ARBA" id="ARBA00023136"/>
    </source>
</evidence>
<reference evidence="14 15" key="1">
    <citation type="submission" date="2019-12" db="EMBL/GenBank/DDBJ databases">
        <authorList>
            <person name="Zhao J."/>
        </authorList>
    </citation>
    <scope>NUCLEOTIDE SEQUENCE [LARGE SCALE GENOMIC DNA]</scope>
    <source>
        <strain evidence="14 15">S-15</strain>
    </source>
</reference>
<dbReference type="InterPro" id="IPR046342">
    <property type="entry name" value="CBS_dom_sf"/>
</dbReference>
<dbReference type="Proteomes" id="UP000470771">
    <property type="component" value="Unassembled WGS sequence"/>
</dbReference>
<dbReference type="InterPro" id="IPR000644">
    <property type="entry name" value="CBS_dom"/>
</dbReference>
<comment type="subcellular location">
    <subcellularLocation>
        <location evidence="1">Cell membrane</location>
        <topology evidence="1">Multi-pass membrane protein</topology>
    </subcellularLocation>
</comment>
<dbReference type="Pfam" id="PF03471">
    <property type="entry name" value="CorC_HlyC"/>
    <property type="match status" value="1"/>
</dbReference>
<keyword evidence="6 10" id="KW-1133">Transmembrane helix</keyword>
<evidence type="ECO:0000259" key="13">
    <source>
        <dbReference type="PROSITE" id="PS51846"/>
    </source>
</evidence>
<proteinExistence type="inferred from homology"/>
<dbReference type="InterPro" id="IPR044751">
    <property type="entry name" value="Ion_transp-like_CBS"/>
</dbReference>
<evidence type="ECO:0000256" key="5">
    <source>
        <dbReference type="ARBA" id="ARBA00022737"/>
    </source>
</evidence>
<dbReference type="PROSITE" id="PS51846">
    <property type="entry name" value="CNNM"/>
    <property type="match status" value="1"/>
</dbReference>
<evidence type="ECO:0000313" key="15">
    <source>
        <dbReference type="Proteomes" id="UP000470771"/>
    </source>
</evidence>
<dbReference type="Pfam" id="PF00571">
    <property type="entry name" value="CBS"/>
    <property type="match status" value="2"/>
</dbReference>
<name>A0A6N9NFZ2_9FLAO</name>
<evidence type="ECO:0000256" key="11">
    <source>
        <dbReference type="SAM" id="Phobius"/>
    </source>
</evidence>
<dbReference type="Gene3D" id="3.30.465.10">
    <property type="match status" value="1"/>
</dbReference>
<dbReference type="SUPFAM" id="SSF54631">
    <property type="entry name" value="CBS-domain pair"/>
    <property type="match status" value="1"/>
</dbReference>
<evidence type="ECO:0000256" key="6">
    <source>
        <dbReference type="ARBA" id="ARBA00022989"/>
    </source>
</evidence>
<keyword evidence="8 10" id="KW-0472">Membrane</keyword>
<gene>
    <name evidence="14" type="primary">gldE</name>
    <name evidence="14" type="ORF">GQN54_01155</name>
</gene>
<evidence type="ECO:0000256" key="2">
    <source>
        <dbReference type="ARBA" id="ARBA00006337"/>
    </source>
</evidence>
<sequence>MAILLICSALISGSEVAYFSLSTAEIDRLKSSKDRTEIRIIELLDRPKRLLATILIANNFINVGIVILSTFIVDGLFTFNNYKLKFFIQVVAVTFVLLLIGEVIPKVYATRKSERLAAIMAIPLFYIQLLVRPISSILVQSTNFIDKRIKKKSHNISVGELSHALELTSDENGNDDEQKILEGIVKFGNTEVKQIMTSRIDVVPIDITATFQEVISTILDSGYSRIPVFKEDFDHIVGVLYIKDLLPHLEKEDFDWASIIRNPFFIPENKKIDDLLREFQGMKIHLAIVVDEYGGTSGIVSLEDVLEEIVGEISDEFDDDDLVYSKLDDLNYIFEGKTPLNDVYRILEIDADEFEENKGEAETLAGFLIEIKGKIPKKNEKVKFSNYLFTVEAADKRRVKRIKITIENNSEDETQK</sequence>
<dbReference type="RefSeq" id="WP_160631122.1">
    <property type="nucleotide sequence ID" value="NZ_WWNE01000003.1"/>
</dbReference>
<feature type="transmembrane region" description="Helical" evidence="11">
    <location>
        <begin position="84"/>
        <end position="104"/>
    </location>
</feature>
<keyword evidence="5" id="KW-0677">Repeat</keyword>
<dbReference type="InterPro" id="IPR005170">
    <property type="entry name" value="Transptr-assoc_dom"/>
</dbReference>
<dbReference type="CDD" id="cd04590">
    <property type="entry name" value="CBS_pair_CorC_HlyC_assoc"/>
    <property type="match status" value="1"/>
</dbReference>
<comment type="caution">
    <text evidence="14">The sequence shown here is derived from an EMBL/GenBank/DDBJ whole genome shotgun (WGS) entry which is preliminary data.</text>
</comment>
<dbReference type="PROSITE" id="PS51371">
    <property type="entry name" value="CBS"/>
    <property type="match status" value="2"/>
</dbReference>
<comment type="similarity">
    <text evidence="2">Belongs to the UPF0053 family.</text>
</comment>
<dbReference type="PANTHER" id="PTHR22777">
    <property type="entry name" value="HEMOLYSIN-RELATED"/>
    <property type="match status" value="1"/>
</dbReference>
<dbReference type="Pfam" id="PF01595">
    <property type="entry name" value="CNNM"/>
    <property type="match status" value="1"/>
</dbReference>
<dbReference type="InterPro" id="IPR002550">
    <property type="entry name" value="CNNM"/>
</dbReference>
<evidence type="ECO:0000256" key="1">
    <source>
        <dbReference type="ARBA" id="ARBA00004651"/>
    </source>
</evidence>
<evidence type="ECO:0000256" key="10">
    <source>
        <dbReference type="PROSITE-ProRule" id="PRU01193"/>
    </source>
</evidence>
<dbReference type="GO" id="GO:0005886">
    <property type="term" value="C:plasma membrane"/>
    <property type="evidence" value="ECO:0007669"/>
    <property type="project" value="UniProtKB-SubCell"/>
</dbReference>
<dbReference type="SMART" id="SM01091">
    <property type="entry name" value="CorC_HlyC"/>
    <property type="match status" value="1"/>
</dbReference>
<dbReference type="GO" id="GO:0050660">
    <property type="term" value="F:flavin adenine dinucleotide binding"/>
    <property type="evidence" value="ECO:0007669"/>
    <property type="project" value="InterPro"/>
</dbReference>
<feature type="domain" description="CNNM transmembrane" evidence="13">
    <location>
        <begin position="1"/>
        <end position="179"/>
    </location>
</feature>
<feature type="transmembrane region" description="Helical" evidence="11">
    <location>
        <begin position="50"/>
        <end position="72"/>
    </location>
</feature>
<evidence type="ECO:0000256" key="7">
    <source>
        <dbReference type="ARBA" id="ARBA00023122"/>
    </source>
</evidence>
<accession>A0A6N9NFZ2</accession>
<feature type="transmembrane region" description="Helical" evidence="11">
    <location>
        <begin position="116"/>
        <end position="139"/>
    </location>
</feature>
<evidence type="ECO:0000256" key="3">
    <source>
        <dbReference type="ARBA" id="ARBA00022475"/>
    </source>
</evidence>
<dbReference type="NCBIfam" id="TIGR03520">
    <property type="entry name" value="GldE"/>
    <property type="match status" value="1"/>
</dbReference>
<feature type="domain" description="CBS" evidence="12">
    <location>
        <begin position="259"/>
        <end position="316"/>
    </location>
</feature>
<dbReference type="EMBL" id="WWNE01000003">
    <property type="protein sequence ID" value="NBG64704.1"/>
    <property type="molecule type" value="Genomic_DNA"/>
</dbReference>
<keyword evidence="15" id="KW-1185">Reference proteome</keyword>
<dbReference type="SUPFAM" id="SSF56176">
    <property type="entry name" value="FAD-binding/transporter-associated domain-like"/>
    <property type="match status" value="1"/>
</dbReference>
<dbReference type="SMART" id="SM00116">
    <property type="entry name" value="CBS"/>
    <property type="match status" value="2"/>
</dbReference>
<dbReference type="PANTHER" id="PTHR22777:SF32">
    <property type="entry name" value="UPF0053 INNER MEMBRANE PROTEIN YFJD"/>
    <property type="match status" value="1"/>
</dbReference>
<keyword evidence="4 10" id="KW-0812">Transmembrane</keyword>
<dbReference type="Gene3D" id="3.10.580.10">
    <property type="entry name" value="CBS-domain"/>
    <property type="match status" value="1"/>
</dbReference>
<dbReference type="InterPro" id="IPR019862">
    <property type="entry name" value="Motility-assoc_prot_GldE"/>
</dbReference>
<protein>
    <submittedName>
        <fullName evidence="14">Gliding motility-associated protein GldE</fullName>
    </submittedName>
</protein>
<evidence type="ECO:0000256" key="9">
    <source>
        <dbReference type="PROSITE-ProRule" id="PRU00703"/>
    </source>
</evidence>
<feature type="domain" description="CBS" evidence="12">
    <location>
        <begin position="196"/>
        <end position="258"/>
    </location>
</feature>
<dbReference type="FunFam" id="3.10.580.10:FF:000002">
    <property type="entry name" value="Magnesium/cobalt efflux protein CorC"/>
    <property type="match status" value="1"/>
</dbReference>
<evidence type="ECO:0000256" key="4">
    <source>
        <dbReference type="ARBA" id="ARBA00022692"/>
    </source>
</evidence>
<dbReference type="AlphaFoldDB" id="A0A6N9NFZ2"/>
<evidence type="ECO:0000259" key="12">
    <source>
        <dbReference type="PROSITE" id="PS51371"/>
    </source>
</evidence>
<dbReference type="InterPro" id="IPR036318">
    <property type="entry name" value="FAD-bd_PCMH-like_sf"/>
</dbReference>
<dbReference type="InterPro" id="IPR016169">
    <property type="entry name" value="FAD-bd_PCMH_sub2"/>
</dbReference>
<evidence type="ECO:0000313" key="14">
    <source>
        <dbReference type="EMBL" id="NBG64704.1"/>
    </source>
</evidence>
<organism evidence="14 15">
    <name type="scientific">Acidiluteibacter ferrifornacis</name>
    <dbReference type="NCBI Taxonomy" id="2692424"/>
    <lineage>
        <taxon>Bacteria</taxon>
        <taxon>Pseudomonadati</taxon>
        <taxon>Bacteroidota</taxon>
        <taxon>Flavobacteriia</taxon>
        <taxon>Flavobacteriales</taxon>
        <taxon>Cryomorphaceae</taxon>
        <taxon>Acidiluteibacter</taxon>
    </lineage>
</organism>
<keyword evidence="3" id="KW-1003">Cell membrane</keyword>
<keyword evidence="7 9" id="KW-0129">CBS domain</keyword>